<protein>
    <submittedName>
        <fullName evidence="2">Gamma-tubulin complex component 2</fullName>
    </submittedName>
</protein>
<sequence>MVCVGTLGGDSFGGFWGLAIRMVRRGGCWVPGLNRVWRREDGGDPVVILAGLNPHRGPKFVVAADLVAADLKKNAKKSSRLSGLHKKLFKGPTGSGRGEKGRHPDPPTIRQILRPPQLCFFLPTILRYCRGMEKSQFLERLTKKNYEETKSASGVAESKGFSLERFCSGVDNPIGCYHAAIQELIVIDDLLSALVGIEGRYISIRRVHGKDDSANFPVDTSMDQLMMGSMKALYILIKKASAANFIGSAVLNLLQSQAKAIAKDHVVRSLLEKMSQSANQAYLGILERSKSDDIDYCAGITVAYSAPGKTWMLEGG</sequence>
<dbReference type="OrthoDB" id="1711448at2759"/>
<dbReference type="EMBL" id="BMAC01000244">
    <property type="protein sequence ID" value="GFP91425.1"/>
    <property type="molecule type" value="Genomic_DNA"/>
</dbReference>
<comment type="caution">
    <text evidence="2">The sequence shown here is derived from an EMBL/GenBank/DDBJ whole genome shotgun (WGS) entry which is preliminary data.</text>
</comment>
<accession>A0A830C800</accession>
<evidence type="ECO:0000313" key="2">
    <source>
        <dbReference type="EMBL" id="GFP91425.1"/>
    </source>
</evidence>
<keyword evidence="3" id="KW-1185">Reference proteome</keyword>
<gene>
    <name evidence="2" type="ORF">PHJA_001286500</name>
</gene>
<name>A0A830C800_9LAMI</name>
<feature type="region of interest" description="Disordered" evidence="1">
    <location>
        <begin position="86"/>
        <end position="108"/>
    </location>
</feature>
<dbReference type="Proteomes" id="UP000653305">
    <property type="component" value="Unassembled WGS sequence"/>
</dbReference>
<evidence type="ECO:0000256" key="1">
    <source>
        <dbReference type="SAM" id="MobiDB-lite"/>
    </source>
</evidence>
<proteinExistence type="predicted"/>
<reference evidence="2" key="1">
    <citation type="submission" date="2020-07" db="EMBL/GenBank/DDBJ databases">
        <title>Ethylene signaling mediates host invasion by parasitic plants.</title>
        <authorList>
            <person name="Yoshida S."/>
        </authorList>
    </citation>
    <scope>NUCLEOTIDE SEQUENCE</scope>
    <source>
        <strain evidence="2">Okayama</strain>
    </source>
</reference>
<evidence type="ECO:0000313" key="3">
    <source>
        <dbReference type="Proteomes" id="UP000653305"/>
    </source>
</evidence>
<dbReference type="AlphaFoldDB" id="A0A830C800"/>
<organism evidence="2 3">
    <name type="scientific">Phtheirospermum japonicum</name>
    <dbReference type="NCBI Taxonomy" id="374723"/>
    <lineage>
        <taxon>Eukaryota</taxon>
        <taxon>Viridiplantae</taxon>
        <taxon>Streptophyta</taxon>
        <taxon>Embryophyta</taxon>
        <taxon>Tracheophyta</taxon>
        <taxon>Spermatophyta</taxon>
        <taxon>Magnoliopsida</taxon>
        <taxon>eudicotyledons</taxon>
        <taxon>Gunneridae</taxon>
        <taxon>Pentapetalae</taxon>
        <taxon>asterids</taxon>
        <taxon>lamiids</taxon>
        <taxon>Lamiales</taxon>
        <taxon>Orobanchaceae</taxon>
        <taxon>Orobanchaceae incertae sedis</taxon>
        <taxon>Phtheirospermum</taxon>
    </lineage>
</organism>